<name>A0A6N1XCA6_9BURK</name>
<sequence length="92" mass="10183">MRSTANTASDTDLAARYKALAAAAEFFEDVARTNYALMRGYKGNHNEFCGSKPIGYDLRLTVPSNYRDCLHRMHALFKSALCLIPQYCAAAA</sequence>
<proteinExistence type="predicted"/>
<dbReference type="AlphaFoldDB" id="A0A6N1XCA6"/>
<geneLocation type="plasmid" evidence="1 2">
    <name>unnamed2</name>
</geneLocation>
<dbReference type="KEGG" id="aant:HUK68_23115"/>
<gene>
    <name evidence="1" type="ORF">HUK68_23115</name>
</gene>
<dbReference type="EMBL" id="CP054842">
    <property type="protein sequence ID" value="QKV55812.1"/>
    <property type="molecule type" value="Genomic_DNA"/>
</dbReference>
<evidence type="ECO:0000313" key="2">
    <source>
        <dbReference type="Proteomes" id="UP000509579"/>
    </source>
</evidence>
<reference evidence="1 2" key="1">
    <citation type="submission" date="2020-06" db="EMBL/GenBank/DDBJ databases">
        <title>Acidovorax antarctica sp. nov., isolated from Corinth ice sheet soil, Antarctic Fields Peninsula.</title>
        <authorList>
            <person name="Xu Q."/>
            <person name="Peng F."/>
        </authorList>
    </citation>
    <scope>NUCLEOTIDE SEQUENCE [LARGE SCALE GENOMIC DNA]</scope>
    <source>
        <strain evidence="1 2">16-35-5</strain>
        <plasmid evidence="1 2">unnamed2</plasmid>
    </source>
</reference>
<keyword evidence="1" id="KW-0614">Plasmid</keyword>
<dbReference type="RefSeq" id="WP_175506591.1">
    <property type="nucleotide sequence ID" value="NZ_CP054842.1"/>
</dbReference>
<organism evidence="1 2">
    <name type="scientific">Comamonas antarctica</name>
    <dbReference type="NCBI Taxonomy" id="2743470"/>
    <lineage>
        <taxon>Bacteria</taxon>
        <taxon>Pseudomonadati</taxon>
        <taxon>Pseudomonadota</taxon>
        <taxon>Betaproteobacteria</taxon>
        <taxon>Burkholderiales</taxon>
        <taxon>Comamonadaceae</taxon>
        <taxon>Comamonas</taxon>
    </lineage>
</organism>
<evidence type="ECO:0000313" key="1">
    <source>
        <dbReference type="EMBL" id="QKV55812.1"/>
    </source>
</evidence>
<accession>A0A6N1XCA6</accession>
<dbReference type="Proteomes" id="UP000509579">
    <property type="component" value="Plasmid unnamed2"/>
</dbReference>
<protein>
    <submittedName>
        <fullName evidence="1">Uncharacterized protein</fullName>
    </submittedName>
</protein>
<keyword evidence="2" id="KW-1185">Reference proteome</keyword>